<dbReference type="InterPro" id="IPR036010">
    <property type="entry name" value="2Fe-2S_ferredoxin-like_sf"/>
</dbReference>
<dbReference type="CDD" id="cd00207">
    <property type="entry name" value="fer2"/>
    <property type="match status" value="1"/>
</dbReference>
<dbReference type="AlphaFoldDB" id="A0A1I3XSI4"/>
<dbReference type="InterPro" id="IPR036884">
    <property type="entry name" value="2Fe-2S-bd_dom_sf"/>
</dbReference>
<dbReference type="InterPro" id="IPR002888">
    <property type="entry name" value="2Fe-2S-bd"/>
</dbReference>
<dbReference type="InterPro" id="IPR051452">
    <property type="entry name" value="Diverse_Oxidoreductases"/>
</dbReference>
<dbReference type="Pfam" id="PF01799">
    <property type="entry name" value="Fer2_2"/>
    <property type="match status" value="1"/>
</dbReference>
<dbReference type="InterPro" id="IPR012675">
    <property type="entry name" value="Beta-grasp_dom_sf"/>
</dbReference>
<evidence type="ECO:0000259" key="6">
    <source>
        <dbReference type="PROSITE" id="PS51085"/>
    </source>
</evidence>
<keyword evidence="1" id="KW-0001">2Fe-2S</keyword>
<sequence length="150" mass="15611">MISLTVNNRAVTVAAEPETPLLWVLREHLGLTGTKYGCGVAACGACTVHLEGEAVRSCSIPASAAAGRAVTTIEGLPGGANHPLVRAWVAVEAPQCGYCQTGQIMQAATLLARTPRPTRDEIVAHMDGNLCRCATYNQIVEAIEQAAGSV</sequence>
<dbReference type="PROSITE" id="PS00197">
    <property type="entry name" value="2FE2S_FER_1"/>
    <property type="match status" value="1"/>
</dbReference>
<dbReference type="EMBL" id="FOSQ01000001">
    <property type="protein sequence ID" value="SFK22490.1"/>
    <property type="molecule type" value="Genomic_DNA"/>
</dbReference>
<dbReference type="SUPFAM" id="SSF54292">
    <property type="entry name" value="2Fe-2S ferredoxin-like"/>
    <property type="match status" value="1"/>
</dbReference>
<dbReference type="RefSeq" id="WP_092957411.1">
    <property type="nucleotide sequence ID" value="NZ_FOSQ01000001.1"/>
</dbReference>
<gene>
    <name evidence="7" type="ORF">SAMN02745775_101612</name>
</gene>
<dbReference type="GO" id="GO:0046872">
    <property type="term" value="F:metal ion binding"/>
    <property type="evidence" value="ECO:0007669"/>
    <property type="project" value="UniProtKB-KW"/>
</dbReference>
<dbReference type="Proteomes" id="UP000199473">
    <property type="component" value="Unassembled WGS sequence"/>
</dbReference>
<dbReference type="PROSITE" id="PS51085">
    <property type="entry name" value="2FE2S_FER_2"/>
    <property type="match status" value="1"/>
</dbReference>
<dbReference type="Gene3D" id="1.10.150.120">
    <property type="entry name" value="[2Fe-2S]-binding domain"/>
    <property type="match status" value="1"/>
</dbReference>
<evidence type="ECO:0000313" key="7">
    <source>
        <dbReference type="EMBL" id="SFK22490.1"/>
    </source>
</evidence>
<keyword evidence="4" id="KW-0408">Iron</keyword>
<keyword evidence="5" id="KW-0411">Iron-sulfur</keyword>
<dbReference type="OrthoDB" id="7375656at2"/>
<reference evidence="7 8" key="1">
    <citation type="submission" date="2016-10" db="EMBL/GenBank/DDBJ databases">
        <authorList>
            <person name="de Groot N.N."/>
        </authorList>
    </citation>
    <scope>NUCLEOTIDE SEQUENCE [LARGE SCALE GENOMIC DNA]</scope>
    <source>
        <strain evidence="7 8">DSM 19981</strain>
    </source>
</reference>
<keyword evidence="8" id="KW-1185">Reference proteome</keyword>
<evidence type="ECO:0000313" key="8">
    <source>
        <dbReference type="Proteomes" id="UP000199473"/>
    </source>
</evidence>
<feature type="domain" description="2Fe-2S ferredoxin-type" evidence="6">
    <location>
        <begin position="1"/>
        <end position="76"/>
    </location>
</feature>
<evidence type="ECO:0000256" key="4">
    <source>
        <dbReference type="ARBA" id="ARBA00023004"/>
    </source>
</evidence>
<dbReference type="SUPFAM" id="SSF47741">
    <property type="entry name" value="CO dehydrogenase ISP C-domain like"/>
    <property type="match status" value="1"/>
</dbReference>
<protein>
    <submittedName>
        <fullName evidence="7">Isoquinoline 1-oxidoreductase, alpha subunit</fullName>
    </submittedName>
</protein>
<dbReference type="InterPro" id="IPR001041">
    <property type="entry name" value="2Fe-2S_ferredoxin-type"/>
</dbReference>
<keyword evidence="3" id="KW-0560">Oxidoreductase</keyword>
<evidence type="ECO:0000256" key="3">
    <source>
        <dbReference type="ARBA" id="ARBA00023002"/>
    </source>
</evidence>
<name>A0A1I3XSI4_9PROT</name>
<keyword evidence="2" id="KW-0479">Metal-binding</keyword>
<dbReference type="GO" id="GO:0016491">
    <property type="term" value="F:oxidoreductase activity"/>
    <property type="evidence" value="ECO:0007669"/>
    <property type="project" value="UniProtKB-KW"/>
</dbReference>
<evidence type="ECO:0000256" key="5">
    <source>
        <dbReference type="ARBA" id="ARBA00023014"/>
    </source>
</evidence>
<dbReference type="GO" id="GO:0051537">
    <property type="term" value="F:2 iron, 2 sulfur cluster binding"/>
    <property type="evidence" value="ECO:0007669"/>
    <property type="project" value="UniProtKB-KW"/>
</dbReference>
<accession>A0A1I3XSI4</accession>
<dbReference type="InterPro" id="IPR006058">
    <property type="entry name" value="2Fe2S_fd_BS"/>
</dbReference>
<dbReference type="PANTHER" id="PTHR44379:SF2">
    <property type="entry name" value="BLR6218 PROTEIN"/>
    <property type="match status" value="1"/>
</dbReference>
<dbReference type="STRING" id="1123062.SAMN02745775_101612"/>
<dbReference type="Pfam" id="PF00111">
    <property type="entry name" value="Fer2"/>
    <property type="match status" value="1"/>
</dbReference>
<dbReference type="Gene3D" id="3.10.20.30">
    <property type="match status" value="1"/>
</dbReference>
<evidence type="ECO:0000256" key="1">
    <source>
        <dbReference type="ARBA" id="ARBA00022714"/>
    </source>
</evidence>
<organism evidence="7 8">
    <name type="scientific">Falsiroseomonas stagni DSM 19981</name>
    <dbReference type="NCBI Taxonomy" id="1123062"/>
    <lineage>
        <taxon>Bacteria</taxon>
        <taxon>Pseudomonadati</taxon>
        <taxon>Pseudomonadota</taxon>
        <taxon>Alphaproteobacteria</taxon>
        <taxon>Acetobacterales</taxon>
        <taxon>Roseomonadaceae</taxon>
        <taxon>Falsiroseomonas</taxon>
    </lineage>
</organism>
<dbReference type="PANTHER" id="PTHR44379">
    <property type="entry name" value="OXIDOREDUCTASE WITH IRON-SULFUR SUBUNIT"/>
    <property type="match status" value="1"/>
</dbReference>
<proteinExistence type="predicted"/>
<evidence type="ECO:0000256" key="2">
    <source>
        <dbReference type="ARBA" id="ARBA00022723"/>
    </source>
</evidence>